<dbReference type="RefSeq" id="WP_091111046.1">
    <property type="nucleotide sequence ID" value="NZ_BKAF01000007.1"/>
</dbReference>
<reference evidence="2 3" key="1">
    <citation type="submission" date="2016-10" db="EMBL/GenBank/DDBJ databases">
        <authorList>
            <person name="de Groot N.N."/>
        </authorList>
    </citation>
    <scope>NUCLEOTIDE SEQUENCE [LARGE SCALE GENOMIC DNA]</scope>
    <source>
        <strain evidence="2 3">CGMCC 1.11156</strain>
    </source>
</reference>
<evidence type="ECO:0000259" key="1">
    <source>
        <dbReference type="Pfam" id="PF12728"/>
    </source>
</evidence>
<dbReference type="SUPFAM" id="SSF46955">
    <property type="entry name" value="Putative DNA-binding domain"/>
    <property type="match status" value="1"/>
</dbReference>
<dbReference type="InterPro" id="IPR009061">
    <property type="entry name" value="DNA-bd_dom_put_sf"/>
</dbReference>
<keyword evidence="3" id="KW-1185">Reference proteome</keyword>
<accession>A0A1I3E4U3</accession>
<feature type="domain" description="Helix-turn-helix" evidence="1">
    <location>
        <begin position="22"/>
        <end position="72"/>
    </location>
</feature>
<dbReference type="InterPro" id="IPR041657">
    <property type="entry name" value="HTH_17"/>
</dbReference>
<dbReference type="OrthoDB" id="4330189at2"/>
<proteinExistence type="predicted"/>
<dbReference type="STRING" id="1005945.SAMN05216561_103218"/>
<gene>
    <name evidence="2" type="ORF">SAMN05216561_103218</name>
</gene>
<dbReference type="Pfam" id="PF12728">
    <property type="entry name" value="HTH_17"/>
    <property type="match status" value="1"/>
</dbReference>
<evidence type="ECO:0000313" key="3">
    <source>
        <dbReference type="Proteomes" id="UP000198649"/>
    </source>
</evidence>
<name>A0A1I3E4U3_9ACTN</name>
<dbReference type="EMBL" id="FOQG01000003">
    <property type="protein sequence ID" value="SFH93985.1"/>
    <property type="molecule type" value="Genomic_DNA"/>
</dbReference>
<protein>
    <submittedName>
        <fullName evidence="2">Helix-turn-helix domain-containing protein</fullName>
    </submittedName>
</protein>
<evidence type="ECO:0000313" key="2">
    <source>
        <dbReference type="EMBL" id="SFH93985.1"/>
    </source>
</evidence>
<dbReference type="Proteomes" id="UP000198649">
    <property type="component" value="Unassembled WGS sequence"/>
</dbReference>
<dbReference type="AlphaFoldDB" id="A0A1I3E4U3"/>
<sequence>MTASPITPNEHRRHATNPGDEMLTLQEACSFLRVPEGTLRYWRHLGCGPRSFKIGRHVRYWRADLILWLSEQTTRPQDRR</sequence>
<organism evidence="2 3">
    <name type="scientific">Nocardioides psychrotolerans</name>
    <dbReference type="NCBI Taxonomy" id="1005945"/>
    <lineage>
        <taxon>Bacteria</taxon>
        <taxon>Bacillati</taxon>
        <taxon>Actinomycetota</taxon>
        <taxon>Actinomycetes</taxon>
        <taxon>Propionibacteriales</taxon>
        <taxon>Nocardioidaceae</taxon>
        <taxon>Nocardioides</taxon>
    </lineage>
</organism>